<reference evidence="1 2" key="1">
    <citation type="submission" date="2018-12" db="EMBL/GenBank/DDBJ databases">
        <title>Venturia inaequalis Genome Resource.</title>
        <authorList>
            <person name="Lichtner F.J."/>
        </authorList>
    </citation>
    <scope>NUCLEOTIDE SEQUENCE [LARGE SCALE GENOMIC DNA]</scope>
    <source>
        <strain evidence="1 2">120213</strain>
    </source>
</reference>
<name>A0A8H3UZC1_VENIN</name>
<evidence type="ECO:0000313" key="1">
    <source>
        <dbReference type="EMBL" id="KAE9978525.1"/>
    </source>
</evidence>
<sequence length="235" mass="25450">MSFCNTLRRRPSCSGLIPVLLATDGLPFKESELKTHDLSIPIPSQVNPRSLRVIILTPSSLSPEKMDATLSRLQHFESLTGGTDSAIMFPLFPAPSAIGAKNNASEPFPSSLHALTEAQLLLMEQSINIPILPLSAPSSLPKIISSFVSSLNSSLAVSTTMRPVNAAVDVLPYATGNGSMSQEVHIAMTDMFTSMRDVAGMGSGEETRRRLVQKGLAEDEAEDCMQFWVDEWICE</sequence>
<organism evidence="1 2">
    <name type="scientific">Venturia inaequalis</name>
    <name type="common">Apple scab fungus</name>
    <dbReference type="NCBI Taxonomy" id="5025"/>
    <lineage>
        <taxon>Eukaryota</taxon>
        <taxon>Fungi</taxon>
        <taxon>Dikarya</taxon>
        <taxon>Ascomycota</taxon>
        <taxon>Pezizomycotina</taxon>
        <taxon>Dothideomycetes</taxon>
        <taxon>Pleosporomycetidae</taxon>
        <taxon>Venturiales</taxon>
        <taxon>Venturiaceae</taxon>
        <taxon>Venturia</taxon>
    </lineage>
</organism>
<dbReference type="Proteomes" id="UP000447873">
    <property type="component" value="Unassembled WGS sequence"/>
</dbReference>
<gene>
    <name evidence="1" type="ORF">EG328_001435</name>
</gene>
<dbReference type="EMBL" id="WNWS01000134">
    <property type="protein sequence ID" value="KAE9978525.1"/>
    <property type="molecule type" value="Genomic_DNA"/>
</dbReference>
<evidence type="ECO:0000313" key="2">
    <source>
        <dbReference type="Proteomes" id="UP000447873"/>
    </source>
</evidence>
<accession>A0A8H3UZC1</accession>
<comment type="caution">
    <text evidence="1">The sequence shown here is derived from an EMBL/GenBank/DDBJ whole genome shotgun (WGS) entry which is preliminary data.</text>
</comment>
<protein>
    <submittedName>
        <fullName evidence="1">Uncharacterized protein</fullName>
    </submittedName>
</protein>
<dbReference type="AlphaFoldDB" id="A0A8H3UZC1"/>
<proteinExistence type="predicted"/>